<dbReference type="PANTHER" id="PTHR23322:SF96">
    <property type="entry name" value="FAS-ASSOCIATED FACTOR 1"/>
    <property type="match status" value="1"/>
</dbReference>
<comment type="caution">
    <text evidence="2">The sequence shown here is derived from an EMBL/GenBank/DDBJ whole genome shotgun (WGS) entry which is preliminary data.</text>
</comment>
<dbReference type="GO" id="GO:0043130">
    <property type="term" value="F:ubiquitin binding"/>
    <property type="evidence" value="ECO:0007669"/>
    <property type="project" value="TreeGrafter"/>
</dbReference>
<organism evidence="2 5">
    <name type="scientific">Adineta ricciae</name>
    <name type="common">Rotifer</name>
    <dbReference type="NCBI Taxonomy" id="249248"/>
    <lineage>
        <taxon>Eukaryota</taxon>
        <taxon>Metazoa</taxon>
        <taxon>Spiralia</taxon>
        <taxon>Gnathifera</taxon>
        <taxon>Rotifera</taxon>
        <taxon>Eurotatoria</taxon>
        <taxon>Bdelloidea</taxon>
        <taxon>Adinetida</taxon>
        <taxon>Adinetidae</taxon>
        <taxon>Adineta</taxon>
    </lineage>
</organism>
<dbReference type="SUPFAM" id="SSF52833">
    <property type="entry name" value="Thioredoxin-like"/>
    <property type="match status" value="1"/>
</dbReference>
<dbReference type="GO" id="GO:0005634">
    <property type="term" value="C:nucleus"/>
    <property type="evidence" value="ECO:0007669"/>
    <property type="project" value="TreeGrafter"/>
</dbReference>
<dbReference type="PANTHER" id="PTHR23322">
    <property type="entry name" value="FAS-ASSOCIATED PROTEIN"/>
    <property type="match status" value="1"/>
</dbReference>
<proteinExistence type="predicted"/>
<evidence type="ECO:0000313" key="2">
    <source>
        <dbReference type="EMBL" id="CAF1535741.1"/>
    </source>
</evidence>
<dbReference type="EMBL" id="CAJNOR010005039">
    <property type="protein sequence ID" value="CAF1541695.1"/>
    <property type="molecule type" value="Genomic_DNA"/>
</dbReference>
<dbReference type="AlphaFoldDB" id="A0A815VWW9"/>
<dbReference type="InterPro" id="IPR049483">
    <property type="entry name" value="FAF1_2-like_UAS"/>
</dbReference>
<evidence type="ECO:0000259" key="1">
    <source>
        <dbReference type="SMART" id="SM00594"/>
    </source>
</evidence>
<evidence type="ECO:0000313" key="4">
    <source>
        <dbReference type="Proteomes" id="UP000663828"/>
    </source>
</evidence>
<protein>
    <recommendedName>
        <fullName evidence="1">UAS domain-containing protein</fullName>
    </recommendedName>
</protein>
<dbReference type="Pfam" id="PF21021">
    <property type="entry name" value="FAF1"/>
    <property type="match status" value="1"/>
</dbReference>
<dbReference type="GO" id="GO:0005783">
    <property type="term" value="C:endoplasmic reticulum"/>
    <property type="evidence" value="ECO:0007669"/>
    <property type="project" value="TreeGrafter"/>
</dbReference>
<dbReference type="InterPro" id="IPR036249">
    <property type="entry name" value="Thioredoxin-like_sf"/>
</dbReference>
<evidence type="ECO:0000313" key="3">
    <source>
        <dbReference type="EMBL" id="CAF1541695.1"/>
    </source>
</evidence>
<evidence type="ECO:0000313" key="5">
    <source>
        <dbReference type="Proteomes" id="UP000663852"/>
    </source>
</evidence>
<accession>A0A815VWW9</accession>
<dbReference type="InterPro" id="IPR006577">
    <property type="entry name" value="UAS"/>
</dbReference>
<keyword evidence="4" id="KW-1185">Reference proteome</keyword>
<sequence length="505" mass="59743">MASDEEDIDIEINDYENCEAENILSRLPPFPDEYVDEIIGKELFDKCFQRRYNACPSFYPGFLQEACQTAFDSLIIDERRPVLVYIHNDNSLFTDVFCANVLCSEKVIDYLLDNYFLWPWDVTLNINKKTLENIWKDIFPTNSFMFLLSDEYPLLIGITRSFVGEIEGPLRSEYKFEIIFRKGKLCHVEDGQPRDALLKELKTFKEECIANERTLSTYNNFKTLFDLVPNSLDEIMKYVYLNDIINAFTLNILSEICKKRINVHLYQPNAEFIEKILGKLQPTQIVSLYINNLSMYSEDELVCFTSYTRLTSLTLLNDQTQYYDRNMKMYFPNLLRLSFCYDYPICPRKLYDVWHYTLSNITRLEIRCPDLFYNNTFVPYYEQNYSIQYLLLDVSHYPFVSTNEYSQGDSRCFLEIIIDFIKAVTDIRYLQIITHRDNVENLRNIVLWTDTMRLCSQLKKITVFASADLGHNDKQKAWQIERSQITFFSEEESTSLQSVSSENDY</sequence>
<dbReference type="GO" id="GO:0036503">
    <property type="term" value="P:ERAD pathway"/>
    <property type="evidence" value="ECO:0007669"/>
    <property type="project" value="TreeGrafter"/>
</dbReference>
<dbReference type="InterPro" id="IPR050730">
    <property type="entry name" value="UBX_domain-protein"/>
</dbReference>
<dbReference type="OrthoDB" id="1920064at2759"/>
<dbReference type="Proteomes" id="UP000663828">
    <property type="component" value="Unassembled WGS sequence"/>
</dbReference>
<dbReference type="Gene3D" id="3.40.30.10">
    <property type="entry name" value="Glutaredoxin"/>
    <property type="match status" value="1"/>
</dbReference>
<dbReference type="SMART" id="SM00594">
    <property type="entry name" value="UAS"/>
    <property type="match status" value="1"/>
</dbReference>
<dbReference type="Proteomes" id="UP000663852">
    <property type="component" value="Unassembled WGS sequence"/>
</dbReference>
<name>A0A815VWW9_ADIRI</name>
<feature type="domain" description="UAS" evidence="1">
    <location>
        <begin position="43"/>
        <end position="180"/>
    </location>
</feature>
<reference evidence="2" key="1">
    <citation type="submission" date="2021-02" db="EMBL/GenBank/DDBJ databases">
        <authorList>
            <person name="Nowell W R."/>
        </authorList>
    </citation>
    <scope>NUCLEOTIDE SEQUENCE</scope>
</reference>
<gene>
    <name evidence="2" type="ORF">EDS130_LOCUS44931</name>
    <name evidence="3" type="ORF">XAT740_LOCUS42229</name>
</gene>
<dbReference type="EMBL" id="CAJNOJ010000958">
    <property type="protein sequence ID" value="CAF1535741.1"/>
    <property type="molecule type" value="Genomic_DNA"/>
</dbReference>